<comment type="caution">
    <text evidence="1">The sequence shown here is derived from an EMBL/GenBank/DDBJ whole genome shotgun (WGS) entry which is preliminary data.</text>
</comment>
<protein>
    <submittedName>
        <fullName evidence="1">Uncharacterized protein</fullName>
    </submittedName>
</protein>
<organism evidence="1 2">
    <name type="scientific">Nibrella saemangeumensis</name>
    <dbReference type="NCBI Taxonomy" id="1084526"/>
    <lineage>
        <taxon>Bacteria</taxon>
        <taxon>Pseudomonadati</taxon>
        <taxon>Bacteroidota</taxon>
        <taxon>Cytophagia</taxon>
        <taxon>Cytophagales</taxon>
        <taxon>Spirosomataceae</taxon>
        <taxon>Nibrella</taxon>
    </lineage>
</organism>
<name>A0ABP8NK44_9BACT</name>
<sequence length="71" mass="7904">MKITIEVNSQPEWEKLIQLLKELNIGTAEIVRTKSGGSTNHLPLKRGSGKEAVLYVADDFTAPLPDFDEYS</sequence>
<evidence type="ECO:0000313" key="2">
    <source>
        <dbReference type="Proteomes" id="UP001501175"/>
    </source>
</evidence>
<evidence type="ECO:0000313" key="1">
    <source>
        <dbReference type="EMBL" id="GAA4468408.1"/>
    </source>
</evidence>
<accession>A0ABP8NK44</accession>
<reference evidence="2" key="1">
    <citation type="journal article" date="2019" name="Int. J. Syst. Evol. Microbiol.">
        <title>The Global Catalogue of Microorganisms (GCM) 10K type strain sequencing project: providing services to taxonomists for standard genome sequencing and annotation.</title>
        <authorList>
            <consortium name="The Broad Institute Genomics Platform"/>
            <consortium name="The Broad Institute Genome Sequencing Center for Infectious Disease"/>
            <person name="Wu L."/>
            <person name="Ma J."/>
        </authorList>
    </citation>
    <scope>NUCLEOTIDE SEQUENCE [LARGE SCALE GENOMIC DNA]</scope>
    <source>
        <strain evidence="2">JCM 17927</strain>
    </source>
</reference>
<dbReference type="Proteomes" id="UP001501175">
    <property type="component" value="Unassembled WGS sequence"/>
</dbReference>
<proteinExistence type="predicted"/>
<gene>
    <name evidence="1" type="ORF">GCM10023189_53680</name>
</gene>
<dbReference type="EMBL" id="BAABHD010000083">
    <property type="protein sequence ID" value="GAA4468408.1"/>
    <property type="molecule type" value="Genomic_DNA"/>
</dbReference>
<keyword evidence="2" id="KW-1185">Reference proteome</keyword>
<dbReference type="RefSeq" id="WP_345248959.1">
    <property type="nucleotide sequence ID" value="NZ_BAABHD010000083.1"/>
</dbReference>